<feature type="compositionally biased region" description="Basic and acidic residues" evidence="1">
    <location>
        <begin position="97"/>
        <end position="106"/>
    </location>
</feature>
<evidence type="ECO:0000256" key="1">
    <source>
        <dbReference type="SAM" id="MobiDB-lite"/>
    </source>
</evidence>
<accession>A0A914V2X2</accession>
<reference evidence="3" key="1">
    <citation type="submission" date="2022-11" db="UniProtKB">
        <authorList>
            <consortium name="WormBaseParasite"/>
        </authorList>
    </citation>
    <scope>IDENTIFICATION</scope>
</reference>
<dbReference type="WBParaSite" id="PSAMB.scaffold14622size1831.g36154.t1">
    <property type="protein sequence ID" value="PSAMB.scaffold14622size1831.g36154.t1"/>
    <property type="gene ID" value="PSAMB.scaffold14622size1831.g36154"/>
</dbReference>
<proteinExistence type="predicted"/>
<protein>
    <submittedName>
        <fullName evidence="3">Uncharacterized protein</fullName>
    </submittedName>
</protein>
<evidence type="ECO:0000313" key="3">
    <source>
        <dbReference type="WBParaSite" id="PSAMB.scaffold14622size1831.g36154.t1"/>
    </source>
</evidence>
<feature type="region of interest" description="Disordered" evidence="1">
    <location>
        <begin position="25"/>
        <end position="115"/>
    </location>
</feature>
<sequence length="145" mass="16372">MEEFCSYLRPTTTPPPVLQPETYYQLNERDSLVTPAPPSTLQDGTSLRPIEIDASLMPTPAPPSTLQDGTSLRPIEIDAPLTQPPPQRIRATPIVRTENRQTERHLPQPNYEENPAGYRHATEMEIKKLRQQLAAAQKRNTQHGQ</sequence>
<dbReference type="Proteomes" id="UP000887566">
    <property type="component" value="Unplaced"/>
</dbReference>
<dbReference type="AlphaFoldDB" id="A0A914V2X2"/>
<name>A0A914V2X2_9BILA</name>
<keyword evidence="2" id="KW-1185">Reference proteome</keyword>
<evidence type="ECO:0000313" key="2">
    <source>
        <dbReference type="Proteomes" id="UP000887566"/>
    </source>
</evidence>
<organism evidence="2 3">
    <name type="scientific">Plectus sambesii</name>
    <dbReference type="NCBI Taxonomy" id="2011161"/>
    <lineage>
        <taxon>Eukaryota</taxon>
        <taxon>Metazoa</taxon>
        <taxon>Ecdysozoa</taxon>
        <taxon>Nematoda</taxon>
        <taxon>Chromadorea</taxon>
        <taxon>Plectida</taxon>
        <taxon>Plectina</taxon>
        <taxon>Plectoidea</taxon>
        <taxon>Plectidae</taxon>
        <taxon>Plectus</taxon>
    </lineage>
</organism>